<dbReference type="Pfam" id="PF25198">
    <property type="entry name" value="Spore_GerAC_N"/>
    <property type="match status" value="1"/>
</dbReference>
<organism evidence="10">
    <name type="scientific">hydrocarbon metagenome</name>
    <dbReference type="NCBI Taxonomy" id="938273"/>
    <lineage>
        <taxon>unclassified sequences</taxon>
        <taxon>metagenomes</taxon>
        <taxon>ecological metagenomes</taxon>
    </lineage>
</organism>
<evidence type="ECO:0000256" key="4">
    <source>
        <dbReference type="ARBA" id="ARBA00022729"/>
    </source>
</evidence>
<evidence type="ECO:0000256" key="2">
    <source>
        <dbReference type="ARBA" id="ARBA00007886"/>
    </source>
</evidence>
<name>A0A0W8E7J2_9ZZZZ</name>
<evidence type="ECO:0000256" key="3">
    <source>
        <dbReference type="ARBA" id="ARBA00022544"/>
    </source>
</evidence>
<sequence>MKRIIVTMFVILLVSMGGCYNLVEINDAAIAQNFSLDLLPNGELAFYAQTTEPVPRAETGEAQPLRNITLMGTGNTAAEAARNIFLHFPRVLLWIHSNTMFIGEDLAREDLAFMTDFYIRNRNVRLQAYVFMARDAKIQELLEVMNNSAFGSNSARSIVRQIEIQEKDLGYYVPLQALQLLEYLVTPGIEPAIPQVVINKEGGQERIRLQGMAVIKQNRVIGSLDETESRGYHYLQARKKMGGLVVIDSPTPESASVTMEITNCTTKTRPVIQADQLSMRIAIECELQYLEEVGTSRLYSPEHKRSLEDMASRQIEQQVQACINKAQALNSDILGWGLTTARYQPDLWARISSDWDERFPDIQNTIEVKATLLKDGLSQTSFEFQ</sequence>
<dbReference type="InterPro" id="IPR057336">
    <property type="entry name" value="GerAC_N"/>
</dbReference>
<evidence type="ECO:0000259" key="8">
    <source>
        <dbReference type="Pfam" id="PF05504"/>
    </source>
</evidence>
<gene>
    <name evidence="10" type="ORF">ASZ90_017961</name>
</gene>
<comment type="caution">
    <text evidence="10">The sequence shown here is derived from an EMBL/GenBank/DDBJ whole genome shotgun (WGS) entry which is preliminary data.</text>
</comment>
<feature type="domain" description="Spore germination protein N-terminal" evidence="9">
    <location>
        <begin position="23"/>
        <end position="197"/>
    </location>
</feature>
<dbReference type="GO" id="GO:0009847">
    <property type="term" value="P:spore germination"/>
    <property type="evidence" value="ECO:0007669"/>
    <property type="project" value="InterPro"/>
</dbReference>
<evidence type="ECO:0000313" key="10">
    <source>
        <dbReference type="EMBL" id="KUG04600.1"/>
    </source>
</evidence>
<reference evidence="10" key="1">
    <citation type="journal article" date="2015" name="Proc. Natl. Acad. Sci. U.S.A.">
        <title>Networks of energetic and metabolic interactions define dynamics in microbial communities.</title>
        <authorList>
            <person name="Embree M."/>
            <person name="Liu J.K."/>
            <person name="Al-Bassam M.M."/>
            <person name="Zengler K."/>
        </authorList>
    </citation>
    <scope>NUCLEOTIDE SEQUENCE</scope>
</reference>
<dbReference type="InterPro" id="IPR046953">
    <property type="entry name" value="Spore_GerAC-like_C"/>
</dbReference>
<accession>A0A0W8E7J2</accession>
<evidence type="ECO:0000256" key="7">
    <source>
        <dbReference type="ARBA" id="ARBA00023288"/>
    </source>
</evidence>
<dbReference type="Gene3D" id="3.30.300.210">
    <property type="entry name" value="Nutrient germinant receptor protein C, domain 3"/>
    <property type="match status" value="1"/>
</dbReference>
<dbReference type="GO" id="GO:0016020">
    <property type="term" value="C:membrane"/>
    <property type="evidence" value="ECO:0007669"/>
    <property type="project" value="UniProtKB-SubCell"/>
</dbReference>
<dbReference type="NCBIfam" id="TIGR02887">
    <property type="entry name" value="spore_ger_x_C"/>
    <property type="match status" value="1"/>
</dbReference>
<evidence type="ECO:0000256" key="1">
    <source>
        <dbReference type="ARBA" id="ARBA00004635"/>
    </source>
</evidence>
<keyword evidence="7" id="KW-0449">Lipoprotein</keyword>
<keyword evidence="3" id="KW-0309">Germination</keyword>
<dbReference type="PANTHER" id="PTHR35789:SF1">
    <property type="entry name" value="SPORE GERMINATION PROTEIN B3"/>
    <property type="match status" value="1"/>
</dbReference>
<proteinExistence type="inferred from homology"/>
<dbReference type="EMBL" id="LNQE01001844">
    <property type="protein sequence ID" value="KUG04600.1"/>
    <property type="molecule type" value="Genomic_DNA"/>
</dbReference>
<dbReference type="AlphaFoldDB" id="A0A0W8E7J2"/>
<keyword evidence="5" id="KW-0472">Membrane</keyword>
<comment type="subcellular location">
    <subcellularLocation>
        <location evidence="1">Membrane</location>
        <topology evidence="1">Lipid-anchor</topology>
    </subcellularLocation>
</comment>
<dbReference type="PROSITE" id="PS51257">
    <property type="entry name" value="PROKAR_LIPOPROTEIN"/>
    <property type="match status" value="1"/>
</dbReference>
<dbReference type="PANTHER" id="PTHR35789">
    <property type="entry name" value="SPORE GERMINATION PROTEIN B3"/>
    <property type="match status" value="1"/>
</dbReference>
<comment type="similarity">
    <text evidence="2">Belongs to the GerABKC lipoprotein family.</text>
</comment>
<evidence type="ECO:0000256" key="5">
    <source>
        <dbReference type="ARBA" id="ARBA00023136"/>
    </source>
</evidence>
<protein>
    <submittedName>
        <fullName evidence="10">Spore germination protein gerkc</fullName>
    </submittedName>
</protein>
<dbReference type="Pfam" id="PF05504">
    <property type="entry name" value="Spore_GerAC"/>
    <property type="match status" value="1"/>
</dbReference>
<evidence type="ECO:0000256" key="6">
    <source>
        <dbReference type="ARBA" id="ARBA00023139"/>
    </source>
</evidence>
<dbReference type="InterPro" id="IPR008844">
    <property type="entry name" value="Spore_GerAC-like"/>
</dbReference>
<feature type="domain" description="Spore germination GerAC-like C-terminal" evidence="8">
    <location>
        <begin position="210"/>
        <end position="373"/>
    </location>
</feature>
<evidence type="ECO:0000259" key="9">
    <source>
        <dbReference type="Pfam" id="PF25198"/>
    </source>
</evidence>
<dbReference type="InterPro" id="IPR038501">
    <property type="entry name" value="Spore_GerAC_C_sf"/>
</dbReference>
<keyword evidence="6" id="KW-0564">Palmitate</keyword>
<keyword evidence="4" id="KW-0732">Signal</keyword>